<protein>
    <submittedName>
        <fullName evidence="1">Uncharacterized protein</fullName>
    </submittedName>
</protein>
<evidence type="ECO:0000313" key="2">
    <source>
        <dbReference type="Proteomes" id="UP000242687"/>
    </source>
</evidence>
<keyword evidence="2" id="KW-1185">Reference proteome</keyword>
<comment type="caution">
    <text evidence="1">The sequence shown here is derived from an EMBL/GenBank/DDBJ whole genome shotgun (WGS) entry which is preliminary data.</text>
</comment>
<dbReference type="EMBL" id="PGFJ01000001">
    <property type="protein sequence ID" value="PJJ84411.1"/>
    <property type="molecule type" value="Genomic_DNA"/>
</dbReference>
<dbReference type="AlphaFoldDB" id="A0A2H9VUD1"/>
<gene>
    <name evidence="1" type="ORF">CLV57_1422</name>
</gene>
<proteinExistence type="predicted"/>
<evidence type="ECO:0000313" key="1">
    <source>
        <dbReference type="EMBL" id="PJJ84411.1"/>
    </source>
</evidence>
<name>A0A2H9VUD1_9SPHI</name>
<reference evidence="1 2" key="1">
    <citation type="submission" date="2017-11" db="EMBL/GenBank/DDBJ databases">
        <title>Genomic Encyclopedia of Archaeal and Bacterial Type Strains, Phase II (KMG-II): From Individual Species to Whole Genera.</title>
        <authorList>
            <person name="Goeker M."/>
        </authorList>
    </citation>
    <scope>NUCLEOTIDE SEQUENCE [LARGE SCALE GENOMIC DNA]</scope>
    <source>
        <strain evidence="1 2">DSM 28175</strain>
    </source>
</reference>
<sequence length="29" mass="3510">MKFLFDDWFKAIWVSLSVSKVDFMKTVKI</sequence>
<accession>A0A2H9VUD1</accession>
<dbReference type="Proteomes" id="UP000242687">
    <property type="component" value="Unassembled WGS sequence"/>
</dbReference>
<organism evidence="1 2">
    <name type="scientific">Mucilaginibacter auburnensis</name>
    <dbReference type="NCBI Taxonomy" id="1457233"/>
    <lineage>
        <taxon>Bacteria</taxon>
        <taxon>Pseudomonadati</taxon>
        <taxon>Bacteroidota</taxon>
        <taxon>Sphingobacteriia</taxon>
        <taxon>Sphingobacteriales</taxon>
        <taxon>Sphingobacteriaceae</taxon>
        <taxon>Mucilaginibacter</taxon>
    </lineage>
</organism>